<dbReference type="Gene3D" id="1.10.443.10">
    <property type="entry name" value="Intergrase catalytic core"/>
    <property type="match status" value="1"/>
</dbReference>
<evidence type="ECO:0000313" key="3">
    <source>
        <dbReference type="Proteomes" id="UP001291653"/>
    </source>
</evidence>
<dbReference type="RefSeq" id="WP_323447274.1">
    <property type="nucleotide sequence ID" value="NZ_BSBI01000004.1"/>
</dbReference>
<name>A0ABQ5NXY9_9ACTN</name>
<protein>
    <submittedName>
        <fullName evidence="2">Integrase</fullName>
    </submittedName>
</protein>
<evidence type="ECO:0000256" key="1">
    <source>
        <dbReference type="ARBA" id="ARBA00023172"/>
    </source>
</evidence>
<comment type="caution">
    <text evidence="2">The sequence shown here is derived from an EMBL/GenBank/DDBJ whole genome shotgun (WGS) entry which is preliminary data.</text>
</comment>
<dbReference type="SUPFAM" id="SSF56349">
    <property type="entry name" value="DNA breaking-rejoining enzymes"/>
    <property type="match status" value="1"/>
</dbReference>
<dbReference type="InterPro" id="IPR011010">
    <property type="entry name" value="DNA_brk_join_enz"/>
</dbReference>
<sequence length="628" mass="68312">MSSGEGIPATTVPGWRGWPGPRCTEWFNWLTGAGIDSLEDVTQEVCERYLEERRWSVPVPGRPRRRLDPATVAEHVQVLQLLALYGELLSTDRYTAGFMPWKGRTAARVSGRARTGNRTLPVPDAVLQPLLATCLFMVDVVGPHFADLLDEVRADTSVAGALPRVTMTRVPGLRRVIAEMRAAGEPFPAVGEKEMSRRISRCGDGPLSALCWSGLARRVGANRVTGEAREAVLPLLVEAAGELGFQRPWPRQTAAVARLNDGALILWTAPVAADDLPTTAGYVVTACLVLTCALTGMRSSELLEIEAGCRRPALVTPGGGRRFRLSGRLIKGQRFGGVPDEWVVVEEADRAVALAERLLARPRGTALFPSVDLPDRVNNLRDWLERTGYGERWGLPVIPKGPVNARMLRRTLALSIAERPGGLLAAKVALKHISVATTEGYAARPGGSQRLFHAEMREAEEARHVQLTVEAFRDAQAGIMPAGPGATSLIEAFSHVDALLKETARTDPKVLNDDRHLESLLRKQARTLHVGPANFCWFRDPSKALCLRLAGTPDAKKPLVGMCDSARCPQATHHPCHRPAWAGQAQAIDIFIESPRVTQGEKKRLIPERDRALRVVAAIDAATAAGED</sequence>
<gene>
    <name evidence="2" type="ORF">SYYSPA8_13010</name>
</gene>
<reference evidence="2 3" key="1">
    <citation type="submission" date="2022-10" db="EMBL/GenBank/DDBJ databases">
        <title>Draft genome sequence of Streptomyces sp. YSPA8.</title>
        <authorList>
            <person name="Moriuchi R."/>
            <person name="Dohra H."/>
            <person name="Yamamura H."/>
            <person name="Kodani S."/>
        </authorList>
    </citation>
    <scope>NUCLEOTIDE SEQUENCE [LARGE SCALE GENOMIC DNA]</scope>
    <source>
        <strain evidence="2 3">YSPA8</strain>
    </source>
</reference>
<dbReference type="Proteomes" id="UP001291653">
    <property type="component" value="Unassembled WGS sequence"/>
</dbReference>
<dbReference type="InterPro" id="IPR013762">
    <property type="entry name" value="Integrase-like_cat_sf"/>
</dbReference>
<organism evidence="2 3">
    <name type="scientific">Streptomyces yaizuensis</name>
    <dbReference type="NCBI Taxonomy" id="2989713"/>
    <lineage>
        <taxon>Bacteria</taxon>
        <taxon>Bacillati</taxon>
        <taxon>Actinomycetota</taxon>
        <taxon>Actinomycetes</taxon>
        <taxon>Kitasatosporales</taxon>
        <taxon>Streptomycetaceae</taxon>
        <taxon>Streptomyces</taxon>
    </lineage>
</organism>
<proteinExistence type="predicted"/>
<keyword evidence="3" id="KW-1185">Reference proteome</keyword>
<keyword evidence="1" id="KW-0233">DNA recombination</keyword>
<evidence type="ECO:0000313" key="2">
    <source>
        <dbReference type="EMBL" id="GLF95221.1"/>
    </source>
</evidence>
<accession>A0ABQ5NXY9</accession>
<dbReference type="EMBL" id="BSBI01000004">
    <property type="protein sequence ID" value="GLF95221.1"/>
    <property type="molecule type" value="Genomic_DNA"/>
</dbReference>